<gene>
    <name evidence="2" type="ORF">S01H4_42405</name>
</gene>
<evidence type="ECO:0000259" key="1">
    <source>
        <dbReference type="Pfam" id="PF14947"/>
    </source>
</evidence>
<feature type="domain" description="ArnR1-like winged helix-turn-helix" evidence="1">
    <location>
        <begin position="15"/>
        <end position="90"/>
    </location>
</feature>
<dbReference type="InterPro" id="IPR036388">
    <property type="entry name" value="WH-like_DNA-bd_sf"/>
</dbReference>
<sequence length="93" mass="10366">MCGAGQIPRTNSIKRRGLIDIYADILGAIDDGACKTHIVYRANLNFGRCKRYIDDLAKGGLVKVQTSSPSNWAVTERGREFLKKQRELRGLLS</sequence>
<dbReference type="Gene3D" id="1.10.10.10">
    <property type="entry name" value="Winged helix-like DNA-binding domain superfamily/Winged helix DNA-binding domain"/>
    <property type="match status" value="1"/>
</dbReference>
<proteinExistence type="predicted"/>
<name>X1B7S7_9ZZZZ</name>
<dbReference type="Pfam" id="PF14947">
    <property type="entry name" value="HTH_45"/>
    <property type="match status" value="1"/>
</dbReference>
<accession>X1B7S7</accession>
<reference evidence="2" key="1">
    <citation type="journal article" date="2014" name="Front. Microbiol.">
        <title>High frequency of phylogenetically diverse reductive dehalogenase-homologous genes in deep subseafloor sedimentary metagenomes.</title>
        <authorList>
            <person name="Kawai M."/>
            <person name="Futagami T."/>
            <person name="Toyoda A."/>
            <person name="Takaki Y."/>
            <person name="Nishi S."/>
            <person name="Hori S."/>
            <person name="Arai W."/>
            <person name="Tsubouchi T."/>
            <person name="Morono Y."/>
            <person name="Uchiyama I."/>
            <person name="Ito T."/>
            <person name="Fujiyama A."/>
            <person name="Inagaki F."/>
            <person name="Takami H."/>
        </authorList>
    </citation>
    <scope>NUCLEOTIDE SEQUENCE</scope>
    <source>
        <strain evidence="2">Expedition CK06-06</strain>
    </source>
</reference>
<dbReference type="EMBL" id="BART01023281">
    <property type="protein sequence ID" value="GAG91165.1"/>
    <property type="molecule type" value="Genomic_DNA"/>
</dbReference>
<dbReference type="AlphaFoldDB" id="X1B7S7"/>
<dbReference type="InterPro" id="IPR036390">
    <property type="entry name" value="WH_DNA-bd_sf"/>
</dbReference>
<dbReference type="SUPFAM" id="SSF46785">
    <property type="entry name" value="Winged helix' DNA-binding domain"/>
    <property type="match status" value="1"/>
</dbReference>
<dbReference type="InterPro" id="IPR038723">
    <property type="entry name" value="ArnR1-like_HTH"/>
</dbReference>
<comment type="caution">
    <text evidence="2">The sequence shown here is derived from an EMBL/GenBank/DDBJ whole genome shotgun (WGS) entry which is preliminary data.</text>
</comment>
<organism evidence="2">
    <name type="scientific">marine sediment metagenome</name>
    <dbReference type="NCBI Taxonomy" id="412755"/>
    <lineage>
        <taxon>unclassified sequences</taxon>
        <taxon>metagenomes</taxon>
        <taxon>ecological metagenomes</taxon>
    </lineage>
</organism>
<protein>
    <recommendedName>
        <fullName evidence="1">ArnR1-like winged helix-turn-helix domain-containing protein</fullName>
    </recommendedName>
</protein>
<evidence type="ECO:0000313" key="2">
    <source>
        <dbReference type="EMBL" id="GAG91165.1"/>
    </source>
</evidence>